<gene>
    <name evidence="1" type="ORF">EYF80_034520</name>
</gene>
<evidence type="ECO:0000313" key="1">
    <source>
        <dbReference type="EMBL" id="TNN55254.1"/>
    </source>
</evidence>
<accession>A0A4Z2GRG5</accession>
<organism evidence="1 2">
    <name type="scientific">Liparis tanakae</name>
    <name type="common">Tanaka's snailfish</name>
    <dbReference type="NCBI Taxonomy" id="230148"/>
    <lineage>
        <taxon>Eukaryota</taxon>
        <taxon>Metazoa</taxon>
        <taxon>Chordata</taxon>
        <taxon>Craniata</taxon>
        <taxon>Vertebrata</taxon>
        <taxon>Euteleostomi</taxon>
        <taxon>Actinopterygii</taxon>
        <taxon>Neopterygii</taxon>
        <taxon>Teleostei</taxon>
        <taxon>Neoteleostei</taxon>
        <taxon>Acanthomorphata</taxon>
        <taxon>Eupercaria</taxon>
        <taxon>Perciformes</taxon>
        <taxon>Cottioidei</taxon>
        <taxon>Cottales</taxon>
        <taxon>Liparidae</taxon>
        <taxon>Liparis</taxon>
    </lineage>
</organism>
<name>A0A4Z2GRG5_9TELE</name>
<comment type="caution">
    <text evidence="1">The sequence shown here is derived from an EMBL/GenBank/DDBJ whole genome shotgun (WGS) entry which is preliminary data.</text>
</comment>
<keyword evidence="2" id="KW-1185">Reference proteome</keyword>
<protein>
    <submittedName>
        <fullName evidence="1">Uncharacterized protein</fullName>
    </submittedName>
</protein>
<dbReference type="Proteomes" id="UP000314294">
    <property type="component" value="Unassembled WGS sequence"/>
</dbReference>
<reference evidence="1 2" key="1">
    <citation type="submission" date="2019-03" db="EMBL/GenBank/DDBJ databases">
        <title>First draft genome of Liparis tanakae, snailfish: a comprehensive survey of snailfish specific genes.</title>
        <authorList>
            <person name="Kim W."/>
            <person name="Song I."/>
            <person name="Jeong J.-H."/>
            <person name="Kim D."/>
            <person name="Kim S."/>
            <person name="Ryu S."/>
            <person name="Song J.Y."/>
            <person name="Lee S.K."/>
        </authorList>
    </citation>
    <scope>NUCLEOTIDE SEQUENCE [LARGE SCALE GENOMIC DNA]</scope>
    <source>
        <tissue evidence="1">Muscle</tissue>
    </source>
</reference>
<proteinExistence type="predicted"/>
<dbReference type="AlphaFoldDB" id="A0A4Z2GRG5"/>
<sequence length="90" mass="9658">MQSSERKAESSLAVMGSSDGAVKGTVSFLPDRTKVTYEARLLPCSAVLNSLMGLKREKRSGIQAHTTLISVPVTTLEAKLLKFTVSTDCL</sequence>
<evidence type="ECO:0000313" key="2">
    <source>
        <dbReference type="Proteomes" id="UP000314294"/>
    </source>
</evidence>
<dbReference type="EMBL" id="SRLO01000461">
    <property type="protein sequence ID" value="TNN55254.1"/>
    <property type="molecule type" value="Genomic_DNA"/>
</dbReference>